<feature type="transmembrane region" description="Helical" evidence="1">
    <location>
        <begin position="6"/>
        <end position="26"/>
    </location>
</feature>
<protein>
    <submittedName>
        <fullName evidence="2">Uncharacterized protein</fullName>
    </submittedName>
</protein>
<dbReference type="AlphaFoldDB" id="A0A8S9Q7V6"/>
<dbReference type="Proteomes" id="UP000712600">
    <property type="component" value="Unassembled WGS sequence"/>
</dbReference>
<keyword evidence="1" id="KW-1133">Transmembrane helix</keyword>
<feature type="transmembrane region" description="Helical" evidence="1">
    <location>
        <begin position="69"/>
        <end position="88"/>
    </location>
</feature>
<keyword evidence="1" id="KW-0812">Transmembrane</keyword>
<organism evidence="2 3">
    <name type="scientific">Brassica cretica</name>
    <name type="common">Mustard</name>
    <dbReference type="NCBI Taxonomy" id="69181"/>
    <lineage>
        <taxon>Eukaryota</taxon>
        <taxon>Viridiplantae</taxon>
        <taxon>Streptophyta</taxon>
        <taxon>Embryophyta</taxon>
        <taxon>Tracheophyta</taxon>
        <taxon>Spermatophyta</taxon>
        <taxon>Magnoliopsida</taxon>
        <taxon>eudicotyledons</taxon>
        <taxon>Gunneridae</taxon>
        <taxon>Pentapetalae</taxon>
        <taxon>rosids</taxon>
        <taxon>malvids</taxon>
        <taxon>Brassicales</taxon>
        <taxon>Brassicaceae</taxon>
        <taxon>Brassiceae</taxon>
        <taxon>Brassica</taxon>
    </lineage>
</organism>
<evidence type="ECO:0000256" key="1">
    <source>
        <dbReference type="SAM" id="Phobius"/>
    </source>
</evidence>
<evidence type="ECO:0000313" key="2">
    <source>
        <dbReference type="EMBL" id="KAF3539835.1"/>
    </source>
</evidence>
<accession>A0A8S9Q7V6</accession>
<reference evidence="2" key="1">
    <citation type="submission" date="2019-12" db="EMBL/GenBank/DDBJ databases">
        <title>Genome sequencing and annotation of Brassica cretica.</title>
        <authorList>
            <person name="Studholme D.J."/>
            <person name="Sarris P."/>
        </authorList>
    </citation>
    <scope>NUCLEOTIDE SEQUENCE</scope>
    <source>
        <strain evidence="2">PFS-109/04</strain>
        <tissue evidence="2">Leaf</tissue>
    </source>
</reference>
<keyword evidence="1" id="KW-0472">Membrane</keyword>
<evidence type="ECO:0000313" key="3">
    <source>
        <dbReference type="Proteomes" id="UP000712600"/>
    </source>
</evidence>
<comment type="caution">
    <text evidence="2">The sequence shown here is derived from an EMBL/GenBank/DDBJ whole genome shotgun (WGS) entry which is preliminary data.</text>
</comment>
<feature type="transmembrane region" description="Helical" evidence="1">
    <location>
        <begin position="38"/>
        <end position="57"/>
    </location>
</feature>
<sequence>MYFVYLFGAVLLTITGKRLTSVLLFSSPFFLSRLAPRFIDFISSLISLFSHLVAPFIADHVVYGLKFKLWFLGGWLPFSHTQVVYILLMHPLV</sequence>
<name>A0A8S9Q7V6_BRACR</name>
<dbReference type="EMBL" id="QGKX02001290">
    <property type="protein sequence ID" value="KAF3539835.1"/>
    <property type="molecule type" value="Genomic_DNA"/>
</dbReference>
<proteinExistence type="predicted"/>
<gene>
    <name evidence="2" type="ORF">F2Q69_00021440</name>
</gene>